<comment type="caution">
    <text evidence="6">The sequence shown here is derived from an EMBL/GenBank/DDBJ whole genome shotgun (WGS) entry which is preliminary data.</text>
</comment>
<evidence type="ECO:0000313" key="6">
    <source>
        <dbReference type="EMBL" id="HGY57380.1"/>
    </source>
</evidence>
<dbReference type="CDD" id="cd00427">
    <property type="entry name" value="Ribosomal_L29_HIP"/>
    <property type="match status" value="1"/>
</dbReference>
<evidence type="ECO:0000256" key="4">
    <source>
        <dbReference type="ARBA" id="ARBA00035204"/>
    </source>
</evidence>
<dbReference type="InterPro" id="IPR018254">
    <property type="entry name" value="Ribosomal_uL29_CS"/>
</dbReference>
<dbReference type="GO" id="GO:1990904">
    <property type="term" value="C:ribonucleoprotein complex"/>
    <property type="evidence" value="ECO:0007669"/>
    <property type="project" value="UniProtKB-KW"/>
</dbReference>
<evidence type="ECO:0000256" key="5">
    <source>
        <dbReference type="HAMAP-Rule" id="MF_00374"/>
    </source>
</evidence>
<dbReference type="GO" id="GO:0006412">
    <property type="term" value="P:translation"/>
    <property type="evidence" value="ECO:0007669"/>
    <property type="project" value="UniProtKB-UniRule"/>
</dbReference>
<keyword evidence="2 5" id="KW-0689">Ribosomal protein</keyword>
<dbReference type="InterPro" id="IPR001854">
    <property type="entry name" value="Ribosomal_uL29"/>
</dbReference>
<dbReference type="NCBIfam" id="TIGR00012">
    <property type="entry name" value="L29"/>
    <property type="match status" value="1"/>
</dbReference>
<dbReference type="Proteomes" id="UP000885779">
    <property type="component" value="Unassembled WGS sequence"/>
</dbReference>
<dbReference type="Pfam" id="PF00831">
    <property type="entry name" value="Ribosomal_L29"/>
    <property type="match status" value="1"/>
</dbReference>
<gene>
    <name evidence="5" type="primary">rpmC</name>
    <name evidence="6" type="ORF">ENK44_16850</name>
</gene>
<dbReference type="GO" id="GO:0005840">
    <property type="term" value="C:ribosome"/>
    <property type="evidence" value="ECO:0007669"/>
    <property type="project" value="UniProtKB-KW"/>
</dbReference>
<comment type="similarity">
    <text evidence="1 5">Belongs to the universal ribosomal protein uL29 family.</text>
</comment>
<evidence type="ECO:0000256" key="3">
    <source>
        <dbReference type="ARBA" id="ARBA00023274"/>
    </source>
</evidence>
<dbReference type="EMBL" id="DRQG01000155">
    <property type="protein sequence ID" value="HGY57380.1"/>
    <property type="molecule type" value="Genomic_DNA"/>
</dbReference>
<evidence type="ECO:0000256" key="1">
    <source>
        <dbReference type="ARBA" id="ARBA00009254"/>
    </source>
</evidence>
<name>A0A7V4WWN6_CALAY</name>
<dbReference type="SUPFAM" id="SSF46561">
    <property type="entry name" value="Ribosomal protein L29 (L29p)"/>
    <property type="match status" value="1"/>
</dbReference>
<dbReference type="Gene3D" id="1.10.287.310">
    <property type="match status" value="1"/>
</dbReference>
<reference evidence="6" key="1">
    <citation type="journal article" date="2020" name="mSystems">
        <title>Genome- and Community-Level Interaction Insights into Carbon Utilization and Element Cycling Functions of Hydrothermarchaeota in Hydrothermal Sediment.</title>
        <authorList>
            <person name="Zhou Z."/>
            <person name="Liu Y."/>
            <person name="Xu W."/>
            <person name="Pan J."/>
            <person name="Luo Z.H."/>
            <person name="Li M."/>
        </authorList>
    </citation>
    <scope>NUCLEOTIDE SEQUENCE [LARGE SCALE GENOMIC DNA]</scope>
    <source>
        <strain evidence="6">HyVt-577</strain>
    </source>
</reference>
<organism evidence="6">
    <name type="scientific">Caldithrix abyssi</name>
    <dbReference type="NCBI Taxonomy" id="187145"/>
    <lineage>
        <taxon>Bacteria</taxon>
        <taxon>Pseudomonadati</taxon>
        <taxon>Calditrichota</taxon>
        <taxon>Calditrichia</taxon>
        <taxon>Calditrichales</taxon>
        <taxon>Calditrichaceae</taxon>
        <taxon>Caldithrix</taxon>
    </lineage>
</organism>
<sequence length="68" mass="8145">MKTREDYKSLSLDELKERLGERIEELENLRLQQATHQISNPLRIRFVRRDIARLNTLIHQQATSQKES</sequence>
<dbReference type="HAMAP" id="MF_00374">
    <property type="entry name" value="Ribosomal_uL29"/>
    <property type="match status" value="1"/>
</dbReference>
<dbReference type="PROSITE" id="PS00579">
    <property type="entry name" value="RIBOSOMAL_L29"/>
    <property type="match status" value="1"/>
</dbReference>
<dbReference type="GO" id="GO:0003735">
    <property type="term" value="F:structural constituent of ribosome"/>
    <property type="evidence" value="ECO:0007669"/>
    <property type="project" value="InterPro"/>
</dbReference>
<proteinExistence type="inferred from homology"/>
<evidence type="ECO:0000256" key="2">
    <source>
        <dbReference type="ARBA" id="ARBA00022980"/>
    </source>
</evidence>
<keyword evidence="3 5" id="KW-0687">Ribonucleoprotein</keyword>
<dbReference type="AlphaFoldDB" id="A0A7V4WWN6"/>
<protein>
    <recommendedName>
        <fullName evidence="4 5">Large ribosomal subunit protein uL29</fullName>
    </recommendedName>
</protein>
<dbReference type="InterPro" id="IPR036049">
    <property type="entry name" value="Ribosomal_uL29_sf"/>
</dbReference>
<accession>A0A7V4WWN6</accession>